<name>A0A425Y2R5_9BACT</name>
<dbReference type="Proteomes" id="UP000285794">
    <property type="component" value="Unassembled WGS sequence"/>
</dbReference>
<evidence type="ECO:0008006" key="3">
    <source>
        <dbReference type="Google" id="ProtNLM"/>
    </source>
</evidence>
<sequence>MIFRLLILFQFISVLGGDSAPKQDKIKAWIEIEGELSLLSVRAKIENASQENVFLNYELEMHSHSRIKNKKTLQKGKLLALKGTIIALSEYRMNARSTEELCVRIKVLKDNKIVALDSVVFHAAK</sequence>
<dbReference type="RefSeq" id="WP_125030306.1">
    <property type="nucleotide sequence ID" value="NZ_JAPXVP010000006.1"/>
</dbReference>
<evidence type="ECO:0000313" key="1">
    <source>
        <dbReference type="EMBL" id="RRG22078.1"/>
    </source>
</evidence>
<keyword evidence="2" id="KW-1185">Reference proteome</keyword>
<proteinExistence type="predicted"/>
<gene>
    <name evidence="1" type="ORF">DWB61_07625</name>
</gene>
<dbReference type="OrthoDB" id="1120412at2"/>
<comment type="caution">
    <text evidence="1">The sequence shown here is derived from an EMBL/GenBank/DDBJ whole genome shotgun (WGS) entry which is preliminary data.</text>
</comment>
<evidence type="ECO:0000313" key="2">
    <source>
        <dbReference type="Proteomes" id="UP000285794"/>
    </source>
</evidence>
<reference evidence="1 2" key="1">
    <citation type="submission" date="2018-07" db="EMBL/GenBank/DDBJ databases">
        <title>Draft genome sequence of Ancylomarina sp. M1P.</title>
        <authorList>
            <person name="Yadav S."/>
            <person name="Villanueva L."/>
            <person name="Damste J.S.S."/>
        </authorList>
    </citation>
    <scope>NUCLEOTIDE SEQUENCE [LARGE SCALE GENOMIC DNA]</scope>
    <source>
        <strain evidence="1 2">M1P</strain>
    </source>
</reference>
<dbReference type="EMBL" id="QQWG01000006">
    <property type="protein sequence ID" value="RRG22078.1"/>
    <property type="molecule type" value="Genomic_DNA"/>
</dbReference>
<accession>A0A425Y2R5</accession>
<organism evidence="1 2">
    <name type="scientific">Ancylomarina euxinus</name>
    <dbReference type="NCBI Taxonomy" id="2283627"/>
    <lineage>
        <taxon>Bacteria</taxon>
        <taxon>Pseudomonadati</taxon>
        <taxon>Bacteroidota</taxon>
        <taxon>Bacteroidia</taxon>
        <taxon>Marinilabiliales</taxon>
        <taxon>Marinifilaceae</taxon>
        <taxon>Ancylomarina</taxon>
    </lineage>
</organism>
<dbReference type="AlphaFoldDB" id="A0A425Y2R5"/>
<protein>
    <recommendedName>
        <fullName evidence="3">Curli assembly protein CsgC</fullName>
    </recommendedName>
</protein>